<dbReference type="EMBL" id="JARKIB010000025">
    <property type="protein sequence ID" value="KAJ7765721.1"/>
    <property type="molecule type" value="Genomic_DNA"/>
</dbReference>
<evidence type="ECO:0000256" key="5">
    <source>
        <dbReference type="ARBA" id="ARBA00022729"/>
    </source>
</evidence>
<dbReference type="GO" id="GO:0005576">
    <property type="term" value="C:extracellular region"/>
    <property type="evidence" value="ECO:0007669"/>
    <property type="project" value="UniProtKB-SubCell"/>
</dbReference>
<proteinExistence type="inferred from homology"/>
<dbReference type="GO" id="GO:0046872">
    <property type="term" value="F:metal ion binding"/>
    <property type="evidence" value="ECO:0007669"/>
    <property type="project" value="UniProtKB-KW"/>
</dbReference>
<evidence type="ECO:0000256" key="3">
    <source>
        <dbReference type="ARBA" id="ARBA00022525"/>
    </source>
</evidence>
<accession>A0AAD7JIV1</accession>
<comment type="similarity">
    <text evidence="11">Belongs to the polysaccharide monooxygenase AA14 family.</text>
</comment>
<dbReference type="GO" id="GO:0004497">
    <property type="term" value="F:monooxygenase activity"/>
    <property type="evidence" value="ECO:0007669"/>
    <property type="project" value="UniProtKB-KW"/>
</dbReference>
<evidence type="ECO:0000256" key="10">
    <source>
        <dbReference type="ARBA" id="ARBA00023180"/>
    </source>
</evidence>
<evidence type="ECO:0000256" key="12">
    <source>
        <dbReference type="SAM" id="MobiDB-lite"/>
    </source>
</evidence>
<keyword evidence="15" id="KW-1185">Reference proteome</keyword>
<evidence type="ECO:0000256" key="9">
    <source>
        <dbReference type="ARBA" id="ARBA00023157"/>
    </source>
</evidence>
<keyword evidence="7" id="KW-0186">Copper</keyword>
<feature type="compositionally biased region" description="Low complexity" evidence="12">
    <location>
        <begin position="291"/>
        <end position="359"/>
    </location>
</feature>
<keyword evidence="6" id="KW-0560">Oxidoreductase</keyword>
<comment type="subcellular location">
    <subcellularLocation>
        <location evidence="2">Secreted</location>
    </subcellularLocation>
</comment>
<comment type="cofactor">
    <cofactor evidence="1">
        <name>Cu(2+)</name>
        <dbReference type="ChEBI" id="CHEBI:29036"/>
    </cofactor>
</comment>
<reference evidence="14" key="1">
    <citation type="submission" date="2023-03" db="EMBL/GenBank/DDBJ databases">
        <title>Massive genome expansion in bonnet fungi (Mycena s.s.) driven by repeated elements and novel gene families across ecological guilds.</title>
        <authorList>
            <consortium name="Lawrence Berkeley National Laboratory"/>
            <person name="Harder C.B."/>
            <person name="Miyauchi S."/>
            <person name="Viragh M."/>
            <person name="Kuo A."/>
            <person name="Thoen E."/>
            <person name="Andreopoulos B."/>
            <person name="Lu D."/>
            <person name="Skrede I."/>
            <person name="Drula E."/>
            <person name="Henrissat B."/>
            <person name="Morin E."/>
            <person name="Kohler A."/>
            <person name="Barry K."/>
            <person name="LaButti K."/>
            <person name="Morin E."/>
            <person name="Salamov A."/>
            <person name="Lipzen A."/>
            <person name="Mereny Z."/>
            <person name="Hegedus B."/>
            <person name="Baldrian P."/>
            <person name="Stursova M."/>
            <person name="Weitz H."/>
            <person name="Taylor A."/>
            <person name="Grigoriev I.V."/>
            <person name="Nagy L.G."/>
            <person name="Martin F."/>
            <person name="Kauserud H."/>
        </authorList>
    </citation>
    <scope>NUCLEOTIDE SEQUENCE</scope>
    <source>
        <strain evidence="14">CBHHK182m</strain>
    </source>
</reference>
<evidence type="ECO:0000256" key="7">
    <source>
        <dbReference type="ARBA" id="ARBA00023008"/>
    </source>
</evidence>
<keyword evidence="9" id="KW-1015">Disulfide bond</keyword>
<gene>
    <name evidence="14" type="ORF">B0H16DRAFT_1524121</name>
</gene>
<evidence type="ECO:0000256" key="13">
    <source>
        <dbReference type="SAM" id="SignalP"/>
    </source>
</evidence>
<keyword evidence="4" id="KW-0479">Metal-binding</keyword>
<evidence type="ECO:0000256" key="1">
    <source>
        <dbReference type="ARBA" id="ARBA00001973"/>
    </source>
</evidence>
<keyword evidence="10" id="KW-0325">Glycoprotein</keyword>
<dbReference type="Proteomes" id="UP001215598">
    <property type="component" value="Unassembled WGS sequence"/>
</dbReference>
<evidence type="ECO:0000256" key="11">
    <source>
        <dbReference type="ARBA" id="ARBA00046340"/>
    </source>
</evidence>
<keyword evidence="5 13" id="KW-0732">Signal</keyword>
<feature type="chain" id="PRO_5042242660" evidence="13">
    <location>
        <begin position="18"/>
        <end position="394"/>
    </location>
</feature>
<evidence type="ECO:0000313" key="14">
    <source>
        <dbReference type="EMBL" id="KAJ7765721.1"/>
    </source>
</evidence>
<name>A0AAD7JIV1_9AGAR</name>
<dbReference type="AlphaFoldDB" id="A0AAD7JIV1"/>
<keyword evidence="8" id="KW-0503">Monooxygenase</keyword>
<dbReference type="Pfam" id="PF22810">
    <property type="entry name" value="LPMO_AA14"/>
    <property type="match status" value="1"/>
</dbReference>
<sequence>MFVRLLTAALSATVAHAHLAPWNKGMYGFNGVSGSINYNTDDVVHPLYQLSKSDWWFHHYNNIDQFPPAEGDFLELPAGESFTVEIASNRGETSFSFDGKYASDWPDGQTYPEDYNVPTCITSPNMHTQNETRAAGTAFAISYTSDITKVTEENLAVFTVRYHTPWKRLTSYDVPADMPACPEGGCICAWGWVPNGCGQPNLYNIPYRCMVTGAKSTTAVGAAKPPVWCQNNPDGCTKGPKQLIYWNQLDGNNIEVDGMDADNEPKSPAYNDKCGFPDGAQNDIFTGGSSGSSASSGSSNSGSSNSGPSNSGSSNSNSSTTSVDDTKAATTAAAVDKAKVTTSASGSAPSSTASAKTAAVPTCRARKARRAFAEKRAAVHGGAVIHRRKAGHVF</sequence>
<evidence type="ECO:0000313" key="15">
    <source>
        <dbReference type="Proteomes" id="UP001215598"/>
    </source>
</evidence>
<organism evidence="14 15">
    <name type="scientific">Mycena metata</name>
    <dbReference type="NCBI Taxonomy" id="1033252"/>
    <lineage>
        <taxon>Eukaryota</taxon>
        <taxon>Fungi</taxon>
        <taxon>Dikarya</taxon>
        <taxon>Basidiomycota</taxon>
        <taxon>Agaricomycotina</taxon>
        <taxon>Agaricomycetes</taxon>
        <taxon>Agaricomycetidae</taxon>
        <taxon>Agaricales</taxon>
        <taxon>Marasmiineae</taxon>
        <taxon>Mycenaceae</taxon>
        <taxon>Mycena</taxon>
    </lineage>
</organism>
<feature type="signal peptide" evidence="13">
    <location>
        <begin position="1"/>
        <end position="17"/>
    </location>
</feature>
<dbReference type="InterPro" id="IPR054497">
    <property type="entry name" value="LPMO_AA14"/>
</dbReference>
<evidence type="ECO:0000256" key="6">
    <source>
        <dbReference type="ARBA" id="ARBA00023002"/>
    </source>
</evidence>
<evidence type="ECO:0000256" key="4">
    <source>
        <dbReference type="ARBA" id="ARBA00022723"/>
    </source>
</evidence>
<feature type="region of interest" description="Disordered" evidence="12">
    <location>
        <begin position="281"/>
        <end position="362"/>
    </location>
</feature>
<evidence type="ECO:0000256" key="8">
    <source>
        <dbReference type="ARBA" id="ARBA00023033"/>
    </source>
</evidence>
<evidence type="ECO:0000256" key="2">
    <source>
        <dbReference type="ARBA" id="ARBA00004613"/>
    </source>
</evidence>
<keyword evidence="3" id="KW-0964">Secreted</keyword>
<comment type="caution">
    <text evidence="14">The sequence shown here is derived from an EMBL/GenBank/DDBJ whole genome shotgun (WGS) entry which is preliminary data.</text>
</comment>
<protein>
    <submittedName>
        <fullName evidence="14">Uncharacterized protein</fullName>
    </submittedName>
</protein>